<reference evidence="4" key="6">
    <citation type="journal article" date="2013" name="FEMS Microbiol. Lett.">
        <title>The gene cluster aur1 for the angucycline antibiotic auricin is located on a large linear plasmid pSA3239 in Streptomyces aureofaciens CCM 3239.</title>
        <authorList>
            <person name="Novakova R."/>
            <person name="Knirschova R."/>
            <person name="Farkasovsky M."/>
            <person name="Feckova L."/>
            <person name="Rehakova A."/>
            <person name="Mingyar E."/>
            <person name="Kormanec J."/>
        </authorList>
    </citation>
    <scope>NUCLEOTIDE SEQUENCE</scope>
    <source>
        <strain evidence="4">CCM3239</strain>
        <plasmid evidence="4">pSA3239</plasmid>
    </source>
</reference>
<reference evidence="4" key="3">
    <citation type="journal article" date="2010" name="Folia Microbiol. (Praha)">
        <title>Identification and characterization of an indigoidine-like gene for a blue pigment biosynthesis in Streptomyces aureofaciens CCM 3239.</title>
        <authorList>
            <person name="Novakova R."/>
            <person name="Odnogova Z."/>
            <person name="Kutas P."/>
            <person name="Feckova L."/>
            <person name="Kormanec J."/>
        </authorList>
    </citation>
    <scope>NUCLEOTIDE SEQUENCE</scope>
    <source>
        <strain evidence="4">CCM3239</strain>
        <plasmid evidence="4">pSA3239</plasmid>
    </source>
</reference>
<accession>A0A068LAG6</accession>
<dbReference type="InterPro" id="IPR000182">
    <property type="entry name" value="GNAT_dom"/>
</dbReference>
<evidence type="ECO:0000313" key="4">
    <source>
        <dbReference type="EMBL" id="AIE42036.1"/>
    </source>
</evidence>
<dbReference type="SUPFAM" id="SSF55729">
    <property type="entry name" value="Acyl-CoA N-acyltransferases (Nat)"/>
    <property type="match status" value="1"/>
</dbReference>
<dbReference type="InterPro" id="IPR050832">
    <property type="entry name" value="Bact_Acetyltransf"/>
</dbReference>
<dbReference type="EMBL" id="KJ396772">
    <property type="protein sequence ID" value="AIE42036.1"/>
    <property type="molecule type" value="Genomic_DNA"/>
</dbReference>
<reference evidence="4" key="4">
    <citation type="journal article" date="2010" name="Microbiology">
        <title>The role of the TetR-family transcriptional regulator Aur1R in negative regulation of the auricin gene cluster in Streptomyces aureofaciens CCM 3239.</title>
        <authorList>
            <person name="Novakova R."/>
            <person name="Kutas P."/>
            <person name="Feckova L."/>
            <person name="Kormanec J."/>
        </authorList>
    </citation>
    <scope>NUCLEOTIDE SEQUENCE</scope>
    <source>
        <strain evidence="4">CCM3239</strain>
        <plasmid evidence="4">pSA3239</plasmid>
    </source>
</reference>
<dbReference type="GO" id="GO:0016747">
    <property type="term" value="F:acyltransferase activity, transferring groups other than amino-acyl groups"/>
    <property type="evidence" value="ECO:0007669"/>
    <property type="project" value="InterPro"/>
</dbReference>
<reference evidence="4" key="7">
    <citation type="journal article" date="2014" name="Appl. Microbiol. Biotechnol.">
        <title>Intriguing properties of the angucycline antibiotic auricin and complex regulation of its biosynthesis.</title>
        <authorList>
            <person name="Kormanec J."/>
            <person name="Novakova R."/>
            <person name="Mingyar E."/>
            <person name="Feckova L."/>
        </authorList>
    </citation>
    <scope>NUCLEOTIDE SEQUENCE</scope>
    <source>
        <strain evidence="4">CCM3239</strain>
        <plasmid evidence="4">pSA3239</plasmid>
    </source>
</reference>
<proteinExistence type="predicted"/>
<reference evidence="4" key="1">
    <citation type="journal article" date="2002" name="Gene">
        <title>Cloning and characterization of a polyketide synthase gene cluster involved in biosynthesis of a proposed angucycline-like polyketide auricin in Streptomyces aureofaciens CCM 3239.</title>
        <authorList>
            <person name="Novakova R."/>
            <person name="Bistakova J."/>
            <person name="Homerova D."/>
            <person name="Rezuchova B."/>
            <person name="Kormanec J."/>
        </authorList>
    </citation>
    <scope>NUCLEOTIDE SEQUENCE</scope>
    <source>
        <strain evidence="4">CCM3239</strain>
        <plasmid evidence="4">pSA3239</plasmid>
    </source>
</reference>
<name>A0A068LAG6_KITAU</name>
<sequence>MERTTIRRATEEDAERLTALVQESRAYRGRYATVIAGYRVTAAYIERHRVFAAVGTAGRLLGFYSLVLEPAELDLAFVSDEAQGTGVGRLLMEHMLGQARRAGLTDVRVVSNPPAERFYLRMGAERVGVVAATPPKVTWERPELRFVVDRQHVTGTGAASSG</sequence>
<keyword evidence="2" id="KW-0012">Acyltransferase</keyword>
<dbReference type="Gene3D" id="3.40.630.30">
    <property type="match status" value="1"/>
</dbReference>
<reference evidence="4" key="5">
    <citation type="journal article" date="2011" name="Microbiology">
        <title>The role of two SARP family transcriptional regulators in regulation of the auricin gene cluster in Streptomyces aureofaciens CCM 3239.</title>
        <authorList>
            <person name="Novakova R."/>
            <person name="Rehakova A."/>
            <person name="Kutas P."/>
            <person name="Feckova L."/>
            <person name="Kormanec J."/>
        </authorList>
    </citation>
    <scope>NUCLEOTIDE SEQUENCE</scope>
    <source>
        <strain evidence="4">CCM3239</strain>
        <plasmid evidence="4">pSA3239</plasmid>
    </source>
</reference>
<reference evidence="4" key="8">
    <citation type="journal article" date="2015" name="Appl. Microbiol. Biotechnol.">
        <title>Characterisation of the genes involved in the biosynthesis and attachment of the aminodeoxysugar D-forosamine in the auricin gene cluster of Streptomyces aureofaciens CCM3239.</title>
        <authorList>
            <person name="Bekeova C."/>
            <person name="Rehakova A."/>
            <person name="Feckova L."/>
            <person name="Vlckova S."/>
            <person name="Novakova R."/>
            <person name="Mingyar E."/>
            <person name="Kormanec J."/>
        </authorList>
    </citation>
    <scope>NUCLEOTIDE SEQUENCE</scope>
    <source>
        <strain evidence="4">CCM3239</strain>
        <plasmid evidence="4">pSA3239</plasmid>
    </source>
</reference>
<dbReference type="Pfam" id="PF13673">
    <property type="entry name" value="Acetyltransf_10"/>
    <property type="match status" value="1"/>
</dbReference>
<dbReference type="AlphaFoldDB" id="A0A068LAG6"/>
<keyword evidence="1 4" id="KW-0808">Transferase</keyword>
<evidence type="ECO:0000259" key="3">
    <source>
        <dbReference type="PROSITE" id="PS51186"/>
    </source>
</evidence>
<organism evidence="4">
    <name type="scientific">Kitasatospora aureofaciens</name>
    <name type="common">Streptomyces aureofaciens</name>
    <dbReference type="NCBI Taxonomy" id="1894"/>
    <lineage>
        <taxon>Bacteria</taxon>
        <taxon>Bacillati</taxon>
        <taxon>Actinomycetota</taxon>
        <taxon>Actinomycetes</taxon>
        <taxon>Kitasatosporales</taxon>
        <taxon>Streptomycetaceae</taxon>
        <taxon>Kitasatospora</taxon>
    </lineage>
</organism>
<evidence type="ECO:0000256" key="2">
    <source>
        <dbReference type="ARBA" id="ARBA00023315"/>
    </source>
</evidence>
<evidence type="ECO:0000256" key="1">
    <source>
        <dbReference type="ARBA" id="ARBA00022679"/>
    </source>
</evidence>
<dbReference type="InterPro" id="IPR016181">
    <property type="entry name" value="Acyl_CoA_acyltransferase"/>
</dbReference>
<feature type="domain" description="N-acetyltransferase" evidence="3">
    <location>
        <begin position="4"/>
        <end position="145"/>
    </location>
</feature>
<protein>
    <submittedName>
        <fullName evidence="4">Acetyltransferase</fullName>
    </submittedName>
</protein>
<keyword evidence="4" id="KW-0614">Plasmid</keyword>
<dbReference type="PROSITE" id="PS51186">
    <property type="entry name" value="GNAT"/>
    <property type="match status" value="1"/>
</dbReference>
<dbReference type="PANTHER" id="PTHR43877">
    <property type="entry name" value="AMINOALKYLPHOSPHONATE N-ACETYLTRANSFERASE-RELATED-RELATED"/>
    <property type="match status" value="1"/>
</dbReference>
<geneLocation type="plasmid" evidence="4">
    <name>pSA3239</name>
</geneLocation>
<dbReference type="CDD" id="cd04301">
    <property type="entry name" value="NAT_SF"/>
    <property type="match status" value="1"/>
</dbReference>
<reference evidence="4" key="2">
    <citation type="journal article" date="2005" name="Microbiology">
        <title>Characterization of a regulatory gene essential for the production of the angucycline-like polyketide antibiotic auricin in Streptomyces aureofaciens CCM 3239.</title>
        <authorList>
            <person name="Novakova R."/>
            <person name="Homerova D."/>
            <person name="Feckova L."/>
            <person name="Kormanec J."/>
        </authorList>
    </citation>
    <scope>NUCLEOTIDE SEQUENCE</scope>
    <source>
        <strain evidence="4">CCM3239</strain>
        <plasmid evidence="4">pSA3239</plasmid>
    </source>
</reference>